<sequence>MTWLHFSGNQAEVVREAMALLVPGPTDLPGEQEPGAREADAVRYADRLLGAFRTEPPLIYAAGSGSAHVPLSPEQRHGWLIRVRELQDAYRQGTALLDRLADGDFADADPEVRHRALRDPRAHTFRGLLFDHAIEGTYGDPVYRGRPAPGSTVLPTPPLPPPSAPGSTESSESAAPAPAPAQTAAPAPYGVETTALLRDFTAAARRVVLGGDDG</sequence>
<evidence type="ECO:0000313" key="3">
    <source>
        <dbReference type="Proteomes" id="UP000694501"/>
    </source>
</evidence>
<feature type="region of interest" description="Disordered" evidence="1">
    <location>
        <begin position="141"/>
        <end position="187"/>
    </location>
</feature>
<name>A0A949JDM8_9ACTN</name>
<feature type="compositionally biased region" description="Pro residues" evidence="1">
    <location>
        <begin position="155"/>
        <end position="164"/>
    </location>
</feature>
<dbReference type="EMBL" id="JAELVF020000001">
    <property type="protein sequence ID" value="MBU7597073.1"/>
    <property type="molecule type" value="Genomic_DNA"/>
</dbReference>
<gene>
    <name evidence="2" type="ORF">JGS22_005330</name>
</gene>
<organism evidence="2 3">
    <name type="scientific">Streptomyces tardus</name>
    <dbReference type="NCBI Taxonomy" id="2780544"/>
    <lineage>
        <taxon>Bacteria</taxon>
        <taxon>Bacillati</taxon>
        <taxon>Actinomycetota</taxon>
        <taxon>Actinomycetes</taxon>
        <taxon>Kitasatosporales</taxon>
        <taxon>Streptomycetaceae</taxon>
        <taxon>Streptomyces</taxon>
    </lineage>
</organism>
<feature type="compositionally biased region" description="Low complexity" evidence="1">
    <location>
        <begin position="165"/>
        <end position="187"/>
    </location>
</feature>
<dbReference type="Proteomes" id="UP000694501">
    <property type="component" value="Unassembled WGS sequence"/>
</dbReference>
<dbReference type="AlphaFoldDB" id="A0A949JDM8"/>
<evidence type="ECO:0000313" key="2">
    <source>
        <dbReference type="EMBL" id="MBU7597073.1"/>
    </source>
</evidence>
<reference evidence="2" key="1">
    <citation type="submission" date="2021-06" db="EMBL/GenBank/DDBJ databases">
        <title>Sequencing of actinobacteria type strains.</title>
        <authorList>
            <person name="Nguyen G.-S."/>
            <person name="Wentzel A."/>
        </authorList>
    </citation>
    <scope>NUCLEOTIDE SEQUENCE</scope>
    <source>
        <strain evidence="2">P38-E01</strain>
    </source>
</reference>
<comment type="caution">
    <text evidence="2">The sequence shown here is derived from an EMBL/GenBank/DDBJ whole genome shotgun (WGS) entry which is preliminary data.</text>
</comment>
<evidence type="ECO:0000256" key="1">
    <source>
        <dbReference type="SAM" id="MobiDB-lite"/>
    </source>
</evidence>
<keyword evidence="3" id="KW-1185">Reference proteome</keyword>
<accession>A0A949JDM8</accession>
<dbReference type="RefSeq" id="WP_216814846.1">
    <property type="nucleotide sequence ID" value="NZ_JAELVF020000001.1"/>
</dbReference>
<proteinExistence type="predicted"/>
<protein>
    <submittedName>
        <fullName evidence="2">Gluconate 2-dehydrogenase subunit 3 family protein</fullName>
    </submittedName>
</protein>